<name>A0A8H6JEQ3_9PEZI</name>
<organism evidence="2 3">
    <name type="scientific">Colletotrichum plurivorum</name>
    <dbReference type="NCBI Taxonomy" id="2175906"/>
    <lineage>
        <taxon>Eukaryota</taxon>
        <taxon>Fungi</taxon>
        <taxon>Dikarya</taxon>
        <taxon>Ascomycota</taxon>
        <taxon>Pezizomycotina</taxon>
        <taxon>Sordariomycetes</taxon>
        <taxon>Hypocreomycetidae</taxon>
        <taxon>Glomerellales</taxon>
        <taxon>Glomerellaceae</taxon>
        <taxon>Colletotrichum</taxon>
        <taxon>Colletotrichum orchidearum species complex</taxon>
    </lineage>
</organism>
<reference evidence="2" key="1">
    <citation type="journal article" date="2020" name="Phytopathology">
        <title>Genome Sequence Resources of Colletotrichum truncatum, C. plurivorum, C. musicola, and C. sojae: Four Species Pathogenic to Soybean (Glycine max).</title>
        <authorList>
            <person name="Rogerio F."/>
            <person name="Boufleur T.R."/>
            <person name="Ciampi-Guillardi M."/>
            <person name="Sukno S.A."/>
            <person name="Thon M.R."/>
            <person name="Massola Junior N.S."/>
            <person name="Baroncelli R."/>
        </authorList>
    </citation>
    <scope>NUCLEOTIDE SEQUENCE</scope>
    <source>
        <strain evidence="2">LFN00145</strain>
    </source>
</reference>
<evidence type="ECO:0000256" key="1">
    <source>
        <dbReference type="SAM" id="MobiDB-lite"/>
    </source>
</evidence>
<evidence type="ECO:0000313" key="3">
    <source>
        <dbReference type="Proteomes" id="UP000654918"/>
    </source>
</evidence>
<feature type="region of interest" description="Disordered" evidence="1">
    <location>
        <begin position="1"/>
        <end position="54"/>
    </location>
</feature>
<gene>
    <name evidence="2" type="ORF">CPLU01_15091</name>
</gene>
<comment type="caution">
    <text evidence="2">The sequence shown here is derived from an EMBL/GenBank/DDBJ whole genome shotgun (WGS) entry which is preliminary data.</text>
</comment>
<sequence>MALSAASRGVVDTPVPQPCTPNSTAGQPWLRLDMRGTGSPRTAPGRGTGAAGSHSLGTSLISMYIQPGPPNKMDSVRILHLALDLSDRSKWERSSQPHFNGVADCSVVVLGMAMVMAHGASVAPPPPPPWLSQVGGAKLHGLLPLED</sequence>
<dbReference type="AlphaFoldDB" id="A0A8H6JEQ3"/>
<dbReference type="EMBL" id="WIGO01000460">
    <property type="protein sequence ID" value="KAF6811582.1"/>
    <property type="molecule type" value="Genomic_DNA"/>
</dbReference>
<evidence type="ECO:0000313" key="2">
    <source>
        <dbReference type="EMBL" id="KAF6811582.1"/>
    </source>
</evidence>
<keyword evidence="3" id="KW-1185">Reference proteome</keyword>
<protein>
    <submittedName>
        <fullName evidence="2">Uncharacterized protein</fullName>
    </submittedName>
</protein>
<proteinExistence type="predicted"/>
<dbReference type="Proteomes" id="UP000654918">
    <property type="component" value="Unassembled WGS sequence"/>
</dbReference>
<accession>A0A8H6JEQ3</accession>